<dbReference type="GO" id="GO:0009451">
    <property type="term" value="P:RNA modification"/>
    <property type="evidence" value="ECO:0007669"/>
    <property type="project" value="InterPro"/>
</dbReference>
<sequence length="163" mass="18247">MQVWFWRSIVGFARTQYSYIVIANFSAELSSGASSLASIIGALKWCRKARIPNEGKAVHAQVIKHGFFRDIFIANNLISMYCDFKFPEDASKLFDEMPERNTVSWTVLISLYNRAGNPSEALRTFIEMLDVGIEEPNIHTFSAALKACAMLKDLGMGKWPGGS</sequence>
<evidence type="ECO:0000256" key="1">
    <source>
        <dbReference type="ARBA" id="ARBA00022737"/>
    </source>
</evidence>
<dbReference type="Proteomes" id="UP000636800">
    <property type="component" value="Chromosome 1"/>
</dbReference>
<keyword evidence="1" id="KW-0677">Repeat</keyword>
<reference evidence="3 4" key="1">
    <citation type="journal article" date="2020" name="Nat. Food">
        <title>A phased Vanilla planifolia genome enables genetic improvement of flavour and production.</title>
        <authorList>
            <person name="Hasing T."/>
            <person name="Tang H."/>
            <person name="Brym M."/>
            <person name="Khazi F."/>
            <person name="Huang T."/>
            <person name="Chambers A.H."/>
        </authorList>
    </citation>
    <scope>NUCLEOTIDE SEQUENCE [LARGE SCALE GENOMIC DNA]</scope>
    <source>
        <tissue evidence="3">Leaf</tissue>
    </source>
</reference>
<evidence type="ECO:0008006" key="5">
    <source>
        <dbReference type="Google" id="ProtNLM"/>
    </source>
</evidence>
<dbReference type="GO" id="GO:0003723">
    <property type="term" value="F:RNA binding"/>
    <property type="evidence" value="ECO:0007669"/>
    <property type="project" value="InterPro"/>
</dbReference>
<dbReference type="PANTHER" id="PTHR47926:SF464">
    <property type="entry name" value="DYW DOMAIN-CONTAINING PROTEIN"/>
    <property type="match status" value="1"/>
</dbReference>
<dbReference type="Pfam" id="PF13041">
    <property type="entry name" value="PPR_2"/>
    <property type="match status" value="1"/>
</dbReference>
<gene>
    <name evidence="3" type="ORF">HPP92_001085</name>
</gene>
<evidence type="ECO:0000256" key="2">
    <source>
        <dbReference type="PROSITE-ProRule" id="PRU00708"/>
    </source>
</evidence>
<evidence type="ECO:0000313" key="3">
    <source>
        <dbReference type="EMBL" id="KAG0496394.1"/>
    </source>
</evidence>
<evidence type="ECO:0000313" key="4">
    <source>
        <dbReference type="Proteomes" id="UP000636800"/>
    </source>
</evidence>
<proteinExistence type="predicted"/>
<feature type="repeat" description="PPR" evidence="2">
    <location>
        <begin position="70"/>
        <end position="100"/>
    </location>
</feature>
<keyword evidence="4" id="KW-1185">Reference proteome</keyword>
<name>A0A835RVM6_VANPL</name>
<comment type="caution">
    <text evidence="3">The sequence shown here is derived from an EMBL/GenBank/DDBJ whole genome shotgun (WGS) entry which is preliminary data.</text>
</comment>
<dbReference type="AlphaFoldDB" id="A0A835RVM6"/>
<dbReference type="PROSITE" id="PS51375">
    <property type="entry name" value="PPR"/>
    <property type="match status" value="2"/>
</dbReference>
<dbReference type="NCBIfam" id="TIGR00756">
    <property type="entry name" value="PPR"/>
    <property type="match status" value="2"/>
</dbReference>
<accession>A0A835RVM6</accession>
<dbReference type="EMBL" id="JADCNL010000001">
    <property type="protein sequence ID" value="KAG0496394.1"/>
    <property type="molecule type" value="Genomic_DNA"/>
</dbReference>
<organism evidence="3 4">
    <name type="scientific">Vanilla planifolia</name>
    <name type="common">Vanilla</name>
    <dbReference type="NCBI Taxonomy" id="51239"/>
    <lineage>
        <taxon>Eukaryota</taxon>
        <taxon>Viridiplantae</taxon>
        <taxon>Streptophyta</taxon>
        <taxon>Embryophyta</taxon>
        <taxon>Tracheophyta</taxon>
        <taxon>Spermatophyta</taxon>
        <taxon>Magnoliopsida</taxon>
        <taxon>Liliopsida</taxon>
        <taxon>Asparagales</taxon>
        <taxon>Orchidaceae</taxon>
        <taxon>Vanilloideae</taxon>
        <taxon>Vanilleae</taxon>
        <taxon>Vanilla</taxon>
    </lineage>
</organism>
<dbReference type="FunFam" id="1.25.40.10:FF:000196">
    <property type="entry name" value="Pentatricopeptide repeat-containing protein At4g14850"/>
    <property type="match status" value="1"/>
</dbReference>
<dbReference type="InterPro" id="IPR002885">
    <property type="entry name" value="PPR_rpt"/>
</dbReference>
<dbReference type="OrthoDB" id="1913803at2759"/>
<dbReference type="PANTHER" id="PTHR47926">
    <property type="entry name" value="PENTATRICOPEPTIDE REPEAT-CONTAINING PROTEIN"/>
    <property type="match status" value="1"/>
</dbReference>
<feature type="repeat" description="PPR" evidence="2">
    <location>
        <begin position="101"/>
        <end position="135"/>
    </location>
</feature>
<dbReference type="Gene3D" id="1.25.40.10">
    <property type="entry name" value="Tetratricopeptide repeat domain"/>
    <property type="match status" value="1"/>
</dbReference>
<dbReference type="InterPro" id="IPR046960">
    <property type="entry name" value="PPR_At4g14850-like_plant"/>
</dbReference>
<protein>
    <recommendedName>
        <fullName evidence="5">Pentatricopeptide repeat-containing protein</fullName>
    </recommendedName>
</protein>
<dbReference type="InterPro" id="IPR011990">
    <property type="entry name" value="TPR-like_helical_dom_sf"/>
</dbReference>